<dbReference type="Proteomes" id="UP000321328">
    <property type="component" value="Unassembled WGS sequence"/>
</dbReference>
<dbReference type="SUPFAM" id="SSF53474">
    <property type="entry name" value="alpha/beta-Hydrolases"/>
    <property type="match status" value="1"/>
</dbReference>
<reference evidence="2 3" key="1">
    <citation type="submission" date="2019-07" db="EMBL/GenBank/DDBJ databases">
        <title>Whole genome shotgun sequence of Pseudonocardia asaccharolytica NBRC 16224.</title>
        <authorList>
            <person name="Hosoyama A."/>
            <person name="Uohara A."/>
            <person name="Ohji S."/>
            <person name="Ichikawa N."/>
        </authorList>
    </citation>
    <scope>NUCLEOTIDE SEQUENCE [LARGE SCALE GENOMIC DNA]</scope>
    <source>
        <strain evidence="2 3">NBRC 16224</strain>
    </source>
</reference>
<feature type="chain" id="PRO_5039084071" description="Alpha/beta hydrolase" evidence="1">
    <location>
        <begin position="20"/>
        <end position="98"/>
    </location>
</feature>
<sequence length="98" mass="10086">MFAASSAVVLLTFVATVVAGPRPEQAPAAVPGDRLVEVATGSRLQVLTLAGRGPGGRTPVVVLHGGPGVPDLAANARVFAPLTDGGFDVYLYAQLRWY</sequence>
<proteinExistence type="predicted"/>
<dbReference type="AlphaFoldDB" id="A0A511D9T9"/>
<evidence type="ECO:0000256" key="1">
    <source>
        <dbReference type="SAM" id="SignalP"/>
    </source>
</evidence>
<feature type="signal peptide" evidence="1">
    <location>
        <begin position="1"/>
        <end position="19"/>
    </location>
</feature>
<comment type="caution">
    <text evidence="2">The sequence shown here is derived from an EMBL/GenBank/DDBJ whole genome shotgun (WGS) entry which is preliminary data.</text>
</comment>
<accession>A0A511D9T9</accession>
<evidence type="ECO:0008006" key="4">
    <source>
        <dbReference type="Google" id="ProtNLM"/>
    </source>
</evidence>
<name>A0A511D9T9_9PSEU</name>
<dbReference type="STRING" id="1123024.GCA_000423625_04805"/>
<evidence type="ECO:0000313" key="2">
    <source>
        <dbReference type="EMBL" id="GEL20404.1"/>
    </source>
</evidence>
<organism evidence="2 3">
    <name type="scientific">Pseudonocardia asaccharolytica DSM 44247 = NBRC 16224</name>
    <dbReference type="NCBI Taxonomy" id="1123024"/>
    <lineage>
        <taxon>Bacteria</taxon>
        <taxon>Bacillati</taxon>
        <taxon>Actinomycetota</taxon>
        <taxon>Actinomycetes</taxon>
        <taxon>Pseudonocardiales</taxon>
        <taxon>Pseudonocardiaceae</taxon>
        <taxon>Pseudonocardia</taxon>
    </lineage>
</organism>
<keyword evidence="1" id="KW-0732">Signal</keyword>
<evidence type="ECO:0000313" key="3">
    <source>
        <dbReference type="Proteomes" id="UP000321328"/>
    </source>
</evidence>
<dbReference type="EMBL" id="BJVI01000070">
    <property type="protein sequence ID" value="GEL20404.1"/>
    <property type="molecule type" value="Genomic_DNA"/>
</dbReference>
<dbReference type="OrthoDB" id="9796770at2"/>
<protein>
    <recommendedName>
        <fullName evidence="4">Alpha/beta hydrolase</fullName>
    </recommendedName>
</protein>
<gene>
    <name evidence="2" type="ORF">PA7_42410</name>
</gene>
<keyword evidence="3" id="KW-1185">Reference proteome</keyword>
<dbReference type="InterPro" id="IPR029058">
    <property type="entry name" value="AB_hydrolase_fold"/>
</dbReference>
<dbReference type="Gene3D" id="3.40.50.1820">
    <property type="entry name" value="alpha/beta hydrolase"/>
    <property type="match status" value="1"/>
</dbReference>
<dbReference type="RefSeq" id="WP_028931915.1">
    <property type="nucleotide sequence ID" value="NZ_AUII01000045.1"/>
</dbReference>